<accession>A0A7X3IIZ8</accession>
<keyword evidence="2" id="KW-1185">Reference proteome</keyword>
<dbReference type="Proteomes" id="UP000460318">
    <property type="component" value="Unassembled WGS sequence"/>
</dbReference>
<gene>
    <name evidence="1" type="ORF">GRF59_14520</name>
</gene>
<dbReference type="EMBL" id="WUBI01000002">
    <property type="protein sequence ID" value="MWV44832.1"/>
    <property type="molecule type" value="Genomic_DNA"/>
</dbReference>
<evidence type="ECO:0000313" key="1">
    <source>
        <dbReference type="EMBL" id="MWV44832.1"/>
    </source>
</evidence>
<evidence type="ECO:0000313" key="2">
    <source>
        <dbReference type="Proteomes" id="UP000460318"/>
    </source>
</evidence>
<name>A0A7X3IIZ8_9BACL</name>
<dbReference type="AlphaFoldDB" id="A0A7X3IIZ8"/>
<protein>
    <submittedName>
        <fullName evidence="1">Uncharacterized protein</fullName>
    </submittedName>
</protein>
<comment type="caution">
    <text evidence="1">The sequence shown here is derived from an EMBL/GenBank/DDBJ whole genome shotgun (WGS) entry which is preliminary data.</text>
</comment>
<sequence>MSVRMLHCGSSMDNLILCIKYEVAGFKKNFKFQINDQIYFVIRLEKVTYCVARAKIADTTDRKPWDNSEIYKYAFSLKLMEFCMPFDLSVLAQDFRKWTISYLRDPNSIKEPETIALLEAEFLKHRQNNFSFFGDDQEQMKPENSKRLEQETQITFANQADMNIVGTMSVEEFVGEKDRNEIRGFESIVTEWFYDLFEDYKRDNTILISKNSLFKTSNKDNTNNKIKGTSSKPDAVMVRFTEGMKQPIQISLIEYECYGNITSKSKFNKLTEHIIPQLTRFASAFSVITDNLIRSENIKEFSKKIEDYIKVNERDKIFEWVKKMVPDVQGGYEGQEFHDALLKAFNNNVQIILIIDELTQEQRDTIGNMLKSFKLDNGNYINFVGYVVKLQKVIHLKEGNISVSDYALSIEK</sequence>
<reference evidence="1 2" key="1">
    <citation type="submission" date="2019-12" db="EMBL/GenBank/DDBJ databases">
        <title>Paenibacillus sp. nov., an endophytic bacterium isolated from the stem of Dendrobium.</title>
        <authorList>
            <person name="Zhao R."/>
        </authorList>
    </citation>
    <scope>NUCLEOTIDE SEQUENCE [LARGE SCALE GENOMIC DNA]</scope>
    <source>
        <strain evidence="1 2">HJL G12</strain>
    </source>
</reference>
<proteinExistence type="predicted"/>
<organism evidence="1 2">
    <name type="scientific">Paenibacillus dendrobii</name>
    <dbReference type="NCBI Taxonomy" id="2691084"/>
    <lineage>
        <taxon>Bacteria</taxon>
        <taxon>Bacillati</taxon>
        <taxon>Bacillota</taxon>
        <taxon>Bacilli</taxon>
        <taxon>Bacillales</taxon>
        <taxon>Paenibacillaceae</taxon>
        <taxon>Paenibacillus</taxon>
    </lineage>
</organism>